<accession>A0A1D8TYR0</accession>
<dbReference type="EMBL" id="CP017599">
    <property type="protein sequence ID" value="AOX02789.1"/>
    <property type="molecule type" value="Genomic_DNA"/>
</dbReference>
<feature type="region of interest" description="Disordered" evidence="1">
    <location>
        <begin position="165"/>
        <end position="186"/>
    </location>
</feature>
<name>A0A1D8TYR0_9CYAN</name>
<feature type="region of interest" description="Disordered" evidence="1">
    <location>
        <begin position="252"/>
        <end position="276"/>
    </location>
</feature>
<sequence>MFKPTHNLVNLTSGQKTPVCLEKSPQAGWLFVRTALDWFSGESIIKYHTTKGVYSQEVPLADYIVEALPADEVTTAFPSATSGSKTDKTITKKITPAKSSSELILVEPYSVKKMCDRFRCGDRLLKRMRTDPNFSQWSRSRDPEGITWEYRQGKYFPLVDQLNQVNQESSATSEPEIEDTTPTTNGLSQGFLVKPYSVKQMCDRFRCGDRLLKRMRTDLNFSQWSRSRDPEGITWEYRQGKYFPLVDQLNQVNQESSATSEPEIEDTTPTTNGSSQGFLVKPYSVKQICDRFRCGDRLLKRMRTEPNFSQWSRSRDPEGITWEYRKGKYFPLVDQLNQVNQESSDTFEPEIEDTTPTTNGLSQGFLVKPYSVKQICDRFRCGDRLLKRMRTEPNFSQWSRSRDPEGITWEYRQGKYFPLVDQLNQVNQESSATFEPDSDETTATTNGSSQGISVEPYSVKQMCDRFRCGDRLLKRMRTDPNFSQWSRSRDPEGITWEYRKGKYFPLLNHQ</sequence>
<protein>
    <submittedName>
        <fullName evidence="2">Uncharacterized protein</fullName>
    </submittedName>
</protein>
<organism evidence="2 3">
    <name type="scientific">Moorena producens PAL-8-15-08-1</name>
    <dbReference type="NCBI Taxonomy" id="1458985"/>
    <lineage>
        <taxon>Bacteria</taxon>
        <taxon>Bacillati</taxon>
        <taxon>Cyanobacteriota</taxon>
        <taxon>Cyanophyceae</taxon>
        <taxon>Coleofasciculales</taxon>
        <taxon>Coleofasciculaceae</taxon>
        <taxon>Moorena</taxon>
    </lineage>
</organism>
<feature type="region of interest" description="Disordered" evidence="1">
    <location>
        <begin position="429"/>
        <end position="452"/>
    </location>
</feature>
<feature type="compositionally biased region" description="Polar residues" evidence="1">
    <location>
        <begin position="441"/>
        <end position="452"/>
    </location>
</feature>
<dbReference type="KEGG" id="mpro:BJP34_28090"/>
<dbReference type="Proteomes" id="UP000177870">
    <property type="component" value="Chromosome"/>
</dbReference>
<evidence type="ECO:0000256" key="1">
    <source>
        <dbReference type="SAM" id="MobiDB-lite"/>
    </source>
</evidence>
<gene>
    <name evidence="2" type="ORF">BJP34_28090</name>
</gene>
<evidence type="ECO:0000313" key="3">
    <source>
        <dbReference type="Proteomes" id="UP000177870"/>
    </source>
</evidence>
<evidence type="ECO:0000313" key="2">
    <source>
        <dbReference type="EMBL" id="AOX02789.1"/>
    </source>
</evidence>
<proteinExistence type="predicted"/>
<dbReference type="AlphaFoldDB" id="A0A1D8TYR0"/>
<reference evidence="3" key="1">
    <citation type="submission" date="2016-10" db="EMBL/GenBank/DDBJ databases">
        <title>Comparative genomics uncovers the prolific and rare metabolic potential of the cyanobacterial genus Moorea.</title>
        <authorList>
            <person name="Leao T."/>
            <person name="Castelao G."/>
            <person name="Korobeynikov A."/>
            <person name="Monroe E.A."/>
            <person name="Podell S."/>
            <person name="Glukhov E."/>
            <person name="Allen E."/>
            <person name="Gerwick W.H."/>
            <person name="Gerwick L."/>
        </authorList>
    </citation>
    <scope>NUCLEOTIDE SEQUENCE [LARGE SCALE GENOMIC DNA]</scope>
    <source>
        <strain evidence="3">PAL-8-15-08-1</strain>
    </source>
</reference>
<feature type="compositionally biased region" description="Polar residues" evidence="1">
    <location>
        <begin position="267"/>
        <end position="276"/>
    </location>
</feature>